<evidence type="ECO:0000259" key="3">
    <source>
        <dbReference type="PROSITE" id="PS51272"/>
    </source>
</evidence>
<dbReference type="PANTHER" id="PTHR43308">
    <property type="entry name" value="OUTER MEMBRANE PROTEIN ALPHA-RELATED"/>
    <property type="match status" value="1"/>
</dbReference>
<feature type="domain" description="SLH" evidence="3">
    <location>
        <begin position="1147"/>
        <end position="1210"/>
    </location>
</feature>
<dbReference type="Gene3D" id="2.160.20.110">
    <property type="match status" value="2"/>
</dbReference>
<feature type="domain" description="SLH" evidence="3">
    <location>
        <begin position="1087"/>
        <end position="1146"/>
    </location>
</feature>
<dbReference type="Pfam" id="PF00395">
    <property type="entry name" value="SLH"/>
    <property type="match status" value="3"/>
</dbReference>
<evidence type="ECO:0000256" key="1">
    <source>
        <dbReference type="ARBA" id="ARBA00022737"/>
    </source>
</evidence>
<dbReference type="EMBL" id="JBBMFF010000135">
    <property type="protein sequence ID" value="MEQ2510189.1"/>
    <property type="molecule type" value="Genomic_DNA"/>
</dbReference>
<keyword evidence="2" id="KW-0732">Signal</keyword>
<sequence>MKRLLCWILSLCLLLCLVPGAAAAERVTGTLERRAGYDLASVRCELADGSYFFASVEETAAGYAYAFDRPAGTYTVRPEYFSTTVWDGAVDISWYDASQTVFSIDTPAKLAGLAALVNGQVDAGTPDYRIKGDRSELVSTRVDDYLLVGAGGDNQYGTVHVGDAAHDFSDKTVYLTADLNMGGSSNWTPIGGLYPMDRANTERVIAAYFNGTLDGQGHRITNLFCDRYAEKGYAYSQGVGLIGHMGDLYDGEAAPETAPAVRNLSVSGSIYGRRMVGGIVGRTGSIPTGIYLENCANHASVKNTDSKGVGGIVGAGWSEGAIVNCYNTGSVTTVYSCPAGGICGSNGGLDIYNCYNAGTIDSSGSQRGRAIGGHNNGSYTVSDCYYLEGCDDDPASNGWYSGTALSCVVSVTAMPKADMRSQELVDALNCNGAAYAAVQGSYPVLAWEAERSPAAHTVRITQPEGGTIAADAGETVAFGTVLHLSNTPDIGWAFRTYTLDGRTLTGPYATVTADAAVSGVFSRMTAGTLYIENDSAFPITVKKDGTVMENGTARRVTDYPVADGDPLYEGDVLTATATLAEGAEPEDLSYVYNGKFRYYFTFQDAAQTEKSTDTGKFTVTSRIASASLRLRATAYTTHKVWTQLAETDWYTPSADRFTLTSARQLAGLAQLVKQGNSFAGKTVLLGADISLANDDKTFNRSVRWFDGIGSTQAPFAGTFDGNGYRITEMTAESTGSGAALFLAADGAVLKNIRVTGTARANGSAAGIAAQAKNTQFLGCVNEAAVTSTGEKAGGIAALLDGASSLTGCTNLGAVTGTDGVGGLAGVVNDKESTLTGCVNRGAVTGNGAATGIGGVAGRIGGSLLRCANYGAVTGSGWYLGGVAGACMTEGASSLTDCYSAGEVRNAHTYASSGTGGLIGYGNDYRAENCFSYGAVSAAAGTAGGLIGRDSSRSTNVRENLYYRADSCGTAVGGKAEASGTAARTAAEFAALSFLRQLDKNGCFMLENGAYPELPASARCAHLETELRDARAATCTEAGYTGDTVCKACGTEITHGEAVPAAGHQYRNGACTVCGAKDPRWSGTERPWNDPFRDVRTSDWFYSGVKFAYQHGLFQGTSADTFSPDEPMTRAMLVTVLWRMDGKPAAAGGSSFTDVPRGQWYTEAVAWAAENGVVNGVGGGKFEPDGNVTREQIATILYRYAGLRGVPTGGRADLGSFPDGGAVSGWAYDALSWANAAGLIAGTREGGVDYLAPQQNATRAQVAVILMRYLGAA</sequence>
<dbReference type="InterPro" id="IPR001119">
    <property type="entry name" value="SLH_dom"/>
</dbReference>
<evidence type="ECO:0000256" key="2">
    <source>
        <dbReference type="SAM" id="SignalP"/>
    </source>
</evidence>
<feature type="signal peptide" evidence="2">
    <location>
        <begin position="1"/>
        <end position="24"/>
    </location>
</feature>
<gene>
    <name evidence="4" type="ORF">WMO66_02830</name>
</gene>
<accession>A0ABV1G4C2</accession>
<evidence type="ECO:0000313" key="5">
    <source>
        <dbReference type="Proteomes" id="UP001491552"/>
    </source>
</evidence>
<organism evidence="4 5">
    <name type="scientific">Faecousia intestinalis</name>
    <dbReference type="NCBI Taxonomy" id="3133167"/>
    <lineage>
        <taxon>Bacteria</taxon>
        <taxon>Bacillati</taxon>
        <taxon>Bacillota</taxon>
        <taxon>Clostridia</taxon>
        <taxon>Eubacteriales</taxon>
        <taxon>Oscillospiraceae</taxon>
        <taxon>Faecousia</taxon>
    </lineage>
</organism>
<proteinExistence type="predicted"/>
<protein>
    <submittedName>
        <fullName evidence="4">S-layer homology domain-containing protein</fullName>
    </submittedName>
</protein>
<feature type="chain" id="PRO_5045059646" evidence="2">
    <location>
        <begin position="25"/>
        <end position="1272"/>
    </location>
</feature>
<keyword evidence="1" id="KW-0677">Repeat</keyword>
<feature type="domain" description="SLH" evidence="3">
    <location>
        <begin position="1213"/>
        <end position="1272"/>
    </location>
</feature>
<keyword evidence="5" id="KW-1185">Reference proteome</keyword>
<reference evidence="4 5" key="1">
    <citation type="submission" date="2024-03" db="EMBL/GenBank/DDBJ databases">
        <title>Human intestinal bacterial collection.</title>
        <authorList>
            <person name="Pauvert C."/>
            <person name="Hitch T.C.A."/>
            <person name="Clavel T."/>
        </authorList>
    </citation>
    <scope>NUCLEOTIDE SEQUENCE [LARGE SCALE GENOMIC DNA]</scope>
    <source>
        <strain evidence="4 5">CLA-AA-H192</strain>
    </source>
</reference>
<comment type="caution">
    <text evidence="4">The sequence shown here is derived from an EMBL/GenBank/DDBJ whole genome shotgun (WGS) entry which is preliminary data.</text>
</comment>
<dbReference type="InterPro" id="IPR051465">
    <property type="entry name" value="Cell_Envelope_Struct_Comp"/>
</dbReference>
<dbReference type="RefSeq" id="WP_349134894.1">
    <property type="nucleotide sequence ID" value="NZ_JBBMFF010000135.1"/>
</dbReference>
<dbReference type="Proteomes" id="UP001491552">
    <property type="component" value="Unassembled WGS sequence"/>
</dbReference>
<name>A0ABV1G4C2_9FIRM</name>
<evidence type="ECO:0000313" key="4">
    <source>
        <dbReference type="EMBL" id="MEQ2510189.1"/>
    </source>
</evidence>
<dbReference type="PROSITE" id="PS51272">
    <property type="entry name" value="SLH"/>
    <property type="match status" value="3"/>
</dbReference>